<evidence type="ECO:0000313" key="4">
    <source>
        <dbReference type="Proteomes" id="UP001596058"/>
    </source>
</evidence>
<organism evidence="3 4">
    <name type="scientific">Nonomuraea insulae</name>
    <dbReference type="NCBI Taxonomy" id="1616787"/>
    <lineage>
        <taxon>Bacteria</taxon>
        <taxon>Bacillati</taxon>
        <taxon>Actinomycetota</taxon>
        <taxon>Actinomycetes</taxon>
        <taxon>Streptosporangiales</taxon>
        <taxon>Streptosporangiaceae</taxon>
        <taxon>Nonomuraea</taxon>
    </lineage>
</organism>
<dbReference type="Pfam" id="PF23212">
    <property type="entry name" value="DUF7064"/>
    <property type="match status" value="1"/>
</dbReference>
<keyword evidence="4" id="KW-1185">Reference proteome</keyword>
<dbReference type="EMBL" id="JBHSPA010000055">
    <property type="protein sequence ID" value="MFC5830453.1"/>
    <property type="molecule type" value="Genomic_DNA"/>
</dbReference>
<gene>
    <name evidence="3" type="ORF">ACFPZ3_41910</name>
</gene>
<feature type="domain" description="DUF7064" evidence="1">
    <location>
        <begin position="164"/>
        <end position="282"/>
    </location>
</feature>
<evidence type="ECO:0008006" key="5">
    <source>
        <dbReference type="Google" id="ProtNLM"/>
    </source>
</evidence>
<reference evidence="4" key="1">
    <citation type="journal article" date="2019" name="Int. J. Syst. Evol. Microbiol.">
        <title>The Global Catalogue of Microorganisms (GCM) 10K type strain sequencing project: providing services to taxonomists for standard genome sequencing and annotation.</title>
        <authorList>
            <consortium name="The Broad Institute Genomics Platform"/>
            <consortium name="The Broad Institute Genome Sequencing Center for Infectious Disease"/>
            <person name="Wu L."/>
            <person name="Ma J."/>
        </authorList>
    </citation>
    <scope>NUCLEOTIDE SEQUENCE [LARGE SCALE GENOMIC DNA]</scope>
    <source>
        <strain evidence="4">CCUG 53903</strain>
    </source>
</reference>
<dbReference type="SUPFAM" id="SSF159245">
    <property type="entry name" value="AttH-like"/>
    <property type="match status" value="1"/>
</dbReference>
<protein>
    <recommendedName>
        <fullName evidence="5">AttH domain-containing protein</fullName>
    </recommendedName>
</protein>
<feature type="domain" description="DUF7065" evidence="2">
    <location>
        <begin position="12"/>
        <end position="162"/>
    </location>
</feature>
<dbReference type="Pfam" id="PF23213">
    <property type="entry name" value="DUF7065"/>
    <property type="match status" value="1"/>
</dbReference>
<evidence type="ECO:0000259" key="2">
    <source>
        <dbReference type="Pfam" id="PF23213"/>
    </source>
</evidence>
<dbReference type="Proteomes" id="UP001596058">
    <property type="component" value="Unassembled WGS sequence"/>
</dbReference>
<proteinExistence type="predicted"/>
<accession>A0ABW1CZS9</accession>
<evidence type="ECO:0000259" key="1">
    <source>
        <dbReference type="Pfam" id="PF23212"/>
    </source>
</evidence>
<sequence>MRIVNMGEWPLGPEDEHPHPPNGELLWNESWYYDFVSEDGDLGGYVRLGLYPNWGRAWYWACLVTADGGRTAVLDHEAPLPGEDLTVTGAGYTAAHHTTDPLRRAEVHLSSAALSLDLTYETAGVYGYAITPRYEMPCEVTGTIDGRAFRGHGERDHSWGVRDWWSISWLWSSARMRDGAYLHGMRANVGLELDWPAFQRPPGGEVVHVPGFSAATTFDGDLPTETVLRFPGHATTVRPIAFAPVTLTSPGGAVAEFPRAMCRYESEDGRVGFGWTEWHQPPDWREHAWRPPV</sequence>
<dbReference type="InterPro" id="IPR055493">
    <property type="entry name" value="DUF7065"/>
</dbReference>
<dbReference type="RefSeq" id="WP_379519939.1">
    <property type="nucleotide sequence ID" value="NZ_JBHSPA010000055.1"/>
</dbReference>
<dbReference type="InterPro" id="IPR055492">
    <property type="entry name" value="DUF7064"/>
</dbReference>
<evidence type="ECO:0000313" key="3">
    <source>
        <dbReference type="EMBL" id="MFC5830453.1"/>
    </source>
</evidence>
<comment type="caution">
    <text evidence="3">The sequence shown here is derived from an EMBL/GenBank/DDBJ whole genome shotgun (WGS) entry which is preliminary data.</text>
</comment>
<name>A0ABW1CZS9_9ACTN</name>